<comment type="caution">
    <text evidence="2">The sequence shown here is derived from an EMBL/GenBank/DDBJ whole genome shotgun (WGS) entry which is preliminary data.</text>
</comment>
<accession>A0A9P5P3U0</accession>
<proteinExistence type="predicted"/>
<evidence type="ECO:0000256" key="1">
    <source>
        <dbReference type="SAM" id="MobiDB-lite"/>
    </source>
</evidence>
<dbReference type="AlphaFoldDB" id="A0A9P5P3U0"/>
<organism evidence="2 3">
    <name type="scientific">Gymnopilus junonius</name>
    <name type="common">Spectacular rustgill mushroom</name>
    <name type="synonym">Gymnopilus spectabilis subsp. junonius</name>
    <dbReference type="NCBI Taxonomy" id="109634"/>
    <lineage>
        <taxon>Eukaryota</taxon>
        <taxon>Fungi</taxon>
        <taxon>Dikarya</taxon>
        <taxon>Basidiomycota</taxon>
        <taxon>Agaricomycotina</taxon>
        <taxon>Agaricomycetes</taxon>
        <taxon>Agaricomycetidae</taxon>
        <taxon>Agaricales</taxon>
        <taxon>Agaricineae</taxon>
        <taxon>Hymenogastraceae</taxon>
        <taxon>Gymnopilus</taxon>
    </lineage>
</organism>
<protein>
    <submittedName>
        <fullName evidence="2">Uncharacterized protein</fullName>
    </submittedName>
</protein>
<sequence length="418" mass="45662">MSIFREEWPCHKPRLGRERDWHCLHYINRVDDITDWHAFKFSYSALCFLSCTMSPSDHVSLHSFFTSSEHTAVSDPTFSPDDERPPRYLDDSVVLPHEKTLPDLPSKEKQRSLEAYDRYAAEQSGSPSTSIHPLTTATQLSRALGPDNTPHFTEIDTIPCAGVRIPQGSLTGLLAWRLVVRKLAPTKGKRTWWNNKAMSVSESRRKSYAVPPPSSPGSQQTSALVSTLSLPLTHAKTLSSTSGPDPALDLGHPYSAVLSALPPSEGSLAKAPSADGVVTNFILDTSLPYSIISPDTLMALGYPPNRIPPISRSNPHVPDWEEDQDNVITLSVQGITTRLRIARLGEASRLGVQFLQDAGVSLFFPVDGEGVGPVLYLESARLMKGVPRTISSLPNGARGTGMGKLTLPQRVRALLGLT</sequence>
<feature type="region of interest" description="Disordered" evidence="1">
    <location>
        <begin position="203"/>
        <end position="225"/>
    </location>
</feature>
<keyword evidence="3" id="KW-1185">Reference proteome</keyword>
<name>A0A9P5P3U0_GYMJU</name>
<evidence type="ECO:0000313" key="3">
    <source>
        <dbReference type="Proteomes" id="UP000724874"/>
    </source>
</evidence>
<gene>
    <name evidence="2" type="ORF">CPB84DRAFT_1957528</name>
</gene>
<dbReference type="EMBL" id="JADNYJ010000002">
    <property type="protein sequence ID" value="KAF8913160.1"/>
    <property type="molecule type" value="Genomic_DNA"/>
</dbReference>
<reference evidence="2" key="1">
    <citation type="submission" date="2020-11" db="EMBL/GenBank/DDBJ databases">
        <authorList>
            <consortium name="DOE Joint Genome Institute"/>
            <person name="Ahrendt S."/>
            <person name="Riley R."/>
            <person name="Andreopoulos W."/>
            <person name="LaButti K."/>
            <person name="Pangilinan J."/>
            <person name="Ruiz-duenas F.J."/>
            <person name="Barrasa J.M."/>
            <person name="Sanchez-Garcia M."/>
            <person name="Camarero S."/>
            <person name="Miyauchi S."/>
            <person name="Serrano A."/>
            <person name="Linde D."/>
            <person name="Babiker R."/>
            <person name="Drula E."/>
            <person name="Ayuso-Fernandez I."/>
            <person name="Pacheco R."/>
            <person name="Padilla G."/>
            <person name="Ferreira P."/>
            <person name="Barriuso J."/>
            <person name="Kellner H."/>
            <person name="Castanera R."/>
            <person name="Alfaro M."/>
            <person name="Ramirez L."/>
            <person name="Pisabarro A.G."/>
            <person name="Kuo A."/>
            <person name="Tritt A."/>
            <person name="Lipzen A."/>
            <person name="He G."/>
            <person name="Yan M."/>
            <person name="Ng V."/>
            <person name="Cullen D."/>
            <person name="Martin F."/>
            <person name="Rosso M.-N."/>
            <person name="Henrissat B."/>
            <person name="Hibbett D."/>
            <person name="Martinez A.T."/>
            <person name="Grigoriev I.V."/>
        </authorList>
    </citation>
    <scope>NUCLEOTIDE SEQUENCE</scope>
    <source>
        <strain evidence="2">AH 44721</strain>
    </source>
</reference>
<evidence type="ECO:0000313" key="2">
    <source>
        <dbReference type="EMBL" id="KAF8913160.1"/>
    </source>
</evidence>
<dbReference type="OrthoDB" id="9450131at2759"/>
<dbReference type="Proteomes" id="UP000724874">
    <property type="component" value="Unassembled WGS sequence"/>
</dbReference>